<organism evidence="3 4">
    <name type="scientific">Aliikangiella maris</name>
    <dbReference type="NCBI Taxonomy" id="3162458"/>
    <lineage>
        <taxon>Bacteria</taxon>
        <taxon>Pseudomonadati</taxon>
        <taxon>Pseudomonadota</taxon>
        <taxon>Gammaproteobacteria</taxon>
        <taxon>Oceanospirillales</taxon>
        <taxon>Pleioneaceae</taxon>
        <taxon>Aliikangiella</taxon>
    </lineage>
</organism>
<dbReference type="InterPro" id="IPR009003">
    <property type="entry name" value="Peptidase_S1_PA"/>
</dbReference>
<dbReference type="PANTHER" id="PTHR24260">
    <property type="match status" value="1"/>
</dbReference>
<dbReference type="InterPro" id="IPR001314">
    <property type="entry name" value="Peptidase_S1A"/>
</dbReference>
<accession>A0ABV2BTL6</accession>
<keyword evidence="3" id="KW-0378">Hydrolase</keyword>
<dbReference type="EC" id="3.4.21.-" evidence="3"/>
<feature type="chain" id="PRO_5047379193" evidence="1">
    <location>
        <begin position="19"/>
        <end position="265"/>
    </location>
</feature>
<reference evidence="3 4" key="1">
    <citation type="submission" date="2024-06" db="EMBL/GenBank/DDBJ databases">
        <authorList>
            <person name="Li F."/>
        </authorList>
    </citation>
    <scope>NUCLEOTIDE SEQUENCE [LARGE SCALE GENOMIC DNA]</scope>
    <source>
        <strain evidence="3 4">GXAS 311</strain>
    </source>
</reference>
<dbReference type="Gene3D" id="2.40.10.10">
    <property type="entry name" value="Trypsin-like serine proteases"/>
    <property type="match status" value="1"/>
</dbReference>
<comment type="caution">
    <text evidence="3">The sequence shown here is derived from an EMBL/GenBank/DDBJ whole genome shotgun (WGS) entry which is preliminary data.</text>
</comment>
<dbReference type="PROSITE" id="PS50240">
    <property type="entry name" value="TRYPSIN_DOM"/>
    <property type="match status" value="1"/>
</dbReference>
<dbReference type="GO" id="GO:0016787">
    <property type="term" value="F:hydrolase activity"/>
    <property type="evidence" value="ECO:0007669"/>
    <property type="project" value="UniProtKB-KW"/>
</dbReference>
<dbReference type="PANTHER" id="PTHR24260:SF136">
    <property type="entry name" value="GH08193P-RELATED"/>
    <property type="match status" value="1"/>
</dbReference>
<dbReference type="Proteomes" id="UP001548189">
    <property type="component" value="Unassembled WGS sequence"/>
</dbReference>
<evidence type="ECO:0000313" key="3">
    <source>
        <dbReference type="EMBL" id="MET1255270.1"/>
    </source>
</evidence>
<keyword evidence="4" id="KW-1185">Reference proteome</keyword>
<sequence length="265" mass="29623">MKKLICLLFSMFVLATQAVVKRHDISAESYALKSPPDFLIDMPHEGSAVLISPQWLLSAGHVIYYDGYEGKQISIQGVDNQIEKVIFHPDFKKQPEKAFTGDAKPLMNFLYGRIDLVLIKLSKPVKHLKPIARYYAHQEQGKITTTYGKGATGTGIIGEQIETKMHRPLNFFNNQIETVTKHHLTMRFEEPEKGLPLEGIHGSGDSGGPTIIEEHGKQYLIGIQSFRDYQGDLKNFKGGVYNSVSVLCRVSAFNSWIDEVIAGDG</sequence>
<dbReference type="Pfam" id="PF00089">
    <property type="entry name" value="Trypsin"/>
    <property type="match status" value="1"/>
</dbReference>
<dbReference type="PRINTS" id="PR00722">
    <property type="entry name" value="CHYMOTRYPSIN"/>
</dbReference>
<dbReference type="EMBL" id="JBEVCJ010000008">
    <property type="protein sequence ID" value="MET1255270.1"/>
    <property type="molecule type" value="Genomic_DNA"/>
</dbReference>
<dbReference type="InterPro" id="IPR043504">
    <property type="entry name" value="Peptidase_S1_PA_chymotrypsin"/>
</dbReference>
<dbReference type="SUPFAM" id="SSF50494">
    <property type="entry name" value="Trypsin-like serine proteases"/>
    <property type="match status" value="1"/>
</dbReference>
<dbReference type="InterPro" id="IPR051333">
    <property type="entry name" value="CLIP_Serine_Protease"/>
</dbReference>
<evidence type="ECO:0000259" key="2">
    <source>
        <dbReference type="PROSITE" id="PS50240"/>
    </source>
</evidence>
<gene>
    <name evidence="3" type="ORF">ABVT43_09055</name>
</gene>
<dbReference type="RefSeq" id="WP_353895854.1">
    <property type="nucleotide sequence ID" value="NZ_JBEVCJ010000008.1"/>
</dbReference>
<dbReference type="SMART" id="SM00020">
    <property type="entry name" value="Tryp_SPc"/>
    <property type="match status" value="1"/>
</dbReference>
<protein>
    <submittedName>
        <fullName evidence="3">Trypsin-like serine protease</fullName>
        <ecNumber evidence="3">3.4.21.-</ecNumber>
    </submittedName>
</protein>
<feature type="domain" description="Peptidase S1" evidence="2">
    <location>
        <begin position="19"/>
        <end position="262"/>
    </location>
</feature>
<evidence type="ECO:0000313" key="4">
    <source>
        <dbReference type="Proteomes" id="UP001548189"/>
    </source>
</evidence>
<dbReference type="InterPro" id="IPR001254">
    <property type="entry name" value="Trypsin_dom"/>
</dbReference>
<proteinExistence type="predicted"/>
<name>A0ABV2BTL6_9GAMM</name>
<evidence type="ECO:0000256" key="1">
    <source>
        <dbReference type="SAM" id="SignalP"/>
    </source>
</evidence>
<keyword evidence="1" id="KW-0732">Signal</keyword>
<feature type="signal peptide" evidence="1">
    <location>
        <begin position="1"/>
        <end position="18"/>
    </location>
</feature>